<reference evidence="2" key="1">
    <citation type="submission" date="2012-11" db="EMBL/GenBank/DDBJ databases">
        <title>Dependencies among metagenomic species, viruses, plasmids and units of genetic variation.</title>
        <authorList>
            <person name="Nielsen H.B."/>
            <person name="Almeida M."/>
            <person name="Juncker A.S."/>
            <person name="Rasmussen S."/>
            <person name="Li J."/>
            <person name="Sunagawa S."/>
            <person name="Plichta D."/>
            <person name="Gautier L."/>
            <person name="Le Chatelier E."/>
            <person name="Peletier E."/>
            <person name="Bonde I."/>
            <person name="Nielsen T."/>
            <person name="Manichanh C."/>
            <person name="Arumugam M."/>
            <person name="Batto J."/>
            <person name="Santos M.B.Q.D."/>
            <person name="Blom N."/>
            <person name="Borruel N."/>
            <person name="Burgdorf K.S."/>
            <person name="Boumezbeur F."/>
            <person name="Casellas F."/>
            <person name="Dore J."/>
            <person name="Guarner F."/>
            <person name="Hansen T."/>
            <person name="Hildebrand F."/>
            <person name="Kaas R.S."/>
            <person name="Kennedy S."/>
            <person name="Kristiansen K."/>
            <person name="Kultima J.R."/>
            <person name="Leonard P."/>
            <person name="Levenez F."/>
            <person name="Lund O."/>
            <person name="Moumen B."/>
            <person name="Le Paslier D."/>
            <person name="Pons N."/>
            <person name="Pedersen O."/>
            <person name="Prifti E."/>
            <person name="Qin J."/>
            <person name="Raes J."/>
            <person name="Tap J."/>
            <person name="Tims S."/>
            <person name="Ussery D.W."/>
            <person name="Yamada T."/>
            <person name="MetaHit consortium"/>
            <person name="Renault P."/>
            <person name="Sicheritz-Ponten T."/>
            <person name="Bork P."/>
            <person name="Wang J."/>
            <person name="Brunak S."/>
            <person name="Ehrlich S.D."/>
        </authorList>
    </citation>
    <scope>NUCLEOTIDE SEQUENCE [LARGE SCALE GENOMIC DNA]</scope>
</reference>
<accession>R7H9E7</accession>
<comment type="caution">
    <text evidence="2">The sequence shown here is derived from an EMBL/GenBank/DDBJ whole genome shotgun (WGS) entry which is preliminary data.</text>
</comment>
<feature type="region of interest" description="Disordered" evidence="1">
    <location>
        <begin position="41"/>
        <end position="65"/>
    </location>
</feature>
<gene>
    <name evidence="2" type="ORF">BN741_00319</name>
</gene>
<feature type="compositionally biased region" description="Basic and acidic residues" evidence="1">
    <location>
        <begin position="43"/>
        <end position="59"/>
    </location>
</feature>
<protein>
    <submittedName>
        <fullName evidence="2">DNA polymerase IV</fullName>
    </submittedName>
</protein>
<evidence type="ECO:0000256" key="1">
    <source>
        <dbReference type="SAM" id="MobiDB-lite"/>
    </source>
</evidence>
<dbReference type="EMBL" id="CBIT010000268">
    <property type="protein sequence ID" value="CDE34827.1"/>
    <property type="molecule type" value="Genomic_DNA"/>
</dbReference>
<sequence length="65" mass="7381">MLINTTPLLTKHEILPLAKKLLAKIEFNALHPIRLMGLGVSSGDEKSKEEKEPKIHYEEPMLPFT</sequence>
<dbReference type="STRING" id="1263103.BN741_00319"/>
<name>R7H9E7_9BACT</name>
<organism evidence="2">
    <name type="scientific">Leyella stercorea CAG:629</name>
    <dbReference type="NCBI Taxonomy" id="1263103"/>
    <lineage>
        <taxon>Bacteria</taxon>
        <taxon>Pseudomonadati</taxon>
        <taxon>Bacteroidota</taxon>
        <taxon>Bacteroidia</taxon>
        <taxon>Bacteroidales</taxon>
        <taxon>Prevotellaceae</taxon>
        <taxon>Leyella</taxon>
    </lineage>
</organism>
<proteinExistence type="predicted"/>
<dbReference type="Proteomes" id="UP000018072">
    <property type="component" value="Unassembled WGS sequence"/>
</dbReference>
<dbReference type="AlphaFoldDB" id="R7H9E7"/>
<evidence type="ECO:0000313" key="2">
    <source>
        <dbReference type="EMBL" id="CDE34827.1"/>
    </source>
</evidence>